<dbReference type="EMBL" id="AGUE01000125">
    <property type="protein sequence ID" value="EHK99160.1"/>
    <property type="molecule type" value="Genomic_DNA"/>
</dbReference>
<sequence length="129" mass="13804">MIDTICQIRERSLVRSSLFEARAQRILSIAEEAIGKVEIKNESIDDAELGYLKCPDLEKVGVTGEGTSEAVDVCENEDDERSNSASKMLSLLLRSSTSFGSNNGLSFGDIVLSSAAHFPGVVCVCCVVG</sequence>
<reference evidence="1 2" key="1">
    <citation type="journal article" date="2012" name="Eukaryot. Cell">
        <title>Genome sequence of the fungus Glarea lozoyensis: the first genome sequence of a species from the Helotiaceae family.</title>
        <authorList>
            <person name="Youssar L."/>
            <person name="Gruening B.A."/>
            <person name="Erxleben A."/>
            <person name="Guenther S."/>
            <person name="Huettel W."/>
        </authorList>
    </citation>
    <scope>NUCLEOTIDE SEQUENCE [LARGE SCALE GENOMIC DNA]</scope>
    <source>
        <strain evidence="2">ATCC 74030 / MF5533</strain>
    </source>
</reference>
<name>H0EQN8_GLAL7</name>
<evidence type="ECO:0000313" key="1">
    <source>
        <dbReference type="EMBL" id="EHK99160.1"/>
    </source>
</evidence>
<gene>
    <name evidence="1" type="ORF">M7I_4992</name>
</gene>
<evidence type="ECO:0000313" key="2">
    <source>
        <dbReference type="Proteomes" id="UP000005446"/>
    </source>
</evidence>
<comment type="caution">
    <text evidence="1">The sequence shown here is derived from an EMBL/GenBank/DDBJ whole genome shotgun (WGS) entry which is preliminary data.</text>
</comment>
<proteinExistence type="predicted"/>
<keyword evidence="2" id="KW-1185">Reference proteome</keyword>
<dbReference type="AlphaFoldDB" id="H0EQN8"/>
<accession>H0EQN8</accession>
<dbReference type="Proteomes" id="UP000005446">
    <property type="component" value="Unassembled WGS sequence"/>
</dbReference>
<protein>
    <submittedName>
        <fullName evidence="1">Uncharacterized protein</fullName>
    </submittedName>
</protein>
<dbReference type="InParanoid" id="H0EQN8"/>
<organism evidence="1 2">
    <name type="scientific">Glarea lozoyensis (strain ATCC 74030 / MF5533)</name>
    <dbReference type="NCBI Taxonomy" id="1104152"/>
    <lineage>
        <taxon>Eukaryota</taxon>
        <taxon>Fungi</taxon>
        <taxon>Dikarya</taxon>
        <taxon>Ascomycota</taxon>
        <taxon>Pezizomycotina</taxon>
        <taxon>Leotiomycetes</taxon>
        <taxon>Helotiales</taxon>
        <taxon>Helotiaceae</taxon>
        <taxon>Glarea</taxon>
    </lineage>
</organism>
<dbReference type="HOGENOM" id="CLU_1949021_0_0_1"/>